<protein>
    <submittedName>
        <fullName evidence="1">Uncharacterized protein</fullName>
    </submittedName>
</protein>
<sequence>MPKCKTCSLPKETLATVEEMMLAGVAIADIERWLVSQGETPSRKSLENHRLKHLDLSQKKDISPDGTQDVTTLADPSLSSAELHKKTIMEMARVCDRLIAMSRIPSLKTERCLGENLFRLHDALSEVSYD</sequence>
<accession>A0A4Q7E8L2</accession>
<organism evidence="1 2">
    <name type="scientific">Leptolyngbya iicbica LK</name>
    <dbReference type="NCBI Taxonomy" id="2294035"/>
    <lineage>
        <taxon>Bacteria</taxon>
        <taxon>Bacillati</taxon>
        <taxon>Cyanobacteriota</taxon>
        <taxon>Cyanophyceae</taxon>
        <taxon>Leptolyngbyales</taxon>
        <taxon>Leptolyngbyaceae</taxon>
        <taxon>Leptolyngbya group</taxon>
        <taxon>Leptolyngbya</taxon>
        <taxon>Leptolyngbya iicbica</taxon>
    </lineage>
</organism>
<name>A0A4Q7E8L2_9CYAN</name>
<dbReference type="EMBL" id="QVFV01000002">
    <property type="protein sequence ID" value="RZM79530.1"/>
    <property type="molecule type" value="Genomic_DNA"/>
</dbReference>
<dbReference type="RefSeq" id="WP_039727619.1">
    <property type="nucleotide sequence ID" value="NZ_QVFV01000002.1"/>
</dbReference>
<evidence type="ECO:0000313" key="1">
    <source>
        <dbReference type="EMBL" id="RZM79530.1"/>
    </source>
</evidence>
<dbReference type="Proteomes" id="UP000292459">
    <property type="component" value="Unassembled WGS sequence"/>
</dbReference>
<reference evidence="1 2" key="1">
    <citation type="submission" date="2018-11" db="EMBL/GenBank/DDBJ databases">
        <title>Whole genome sequencing of an environmental sample.</title>
        <authorList>
            <person name="Sarangi A.N."/>
            <person name="Singh D."/>
            <person name="Tripathy S."/>
        </authorList>
    </citation>
    <scope>NUCLEOTIDE SEQUENCE [LARGE SCALE GENOMIC DNA]</scope>
    <source>
        <strain evidence="1 2">Lakshadweep</strain>
    </source>
</reference>
<gene>
    <name evidence="1" type="ORF">DYY88_12480</name>
</gene>
<evidence type="ECO:0000313" key="2">
    <source>
        <dbReference type="Proteomes" id="UP000292459"/>
    </source>
</evidence>
<dbReference type="AlphaFoldDB" id="A0A4Q7E8L2"/>
<keyword evidence="2" id="KW-1185">Reference proteome</keyword>
<proteinExistence type="predicted"/>
<comment type="caution">
    <text evidence="1">The sequence shown here is derived from an EMBL/GenBank/DDBJ whole genome shotgun (WGS) entry which is preliminary data.</text>
</comment>